<evidence type="ECO:0000313" key="4">
    <source>
        <dbReference type="EMBL" id="TWJ08209.1"/>
    </source>
</evidence>
<dbReference type="CDD" id="cd02440">
    <property type="entry name" value="AdoMet_MTases"/>
    <property type="match status" value="1"/>
</dbReference>
<dbReference type="GO" id="GO:0008168">
    <property type="term" value="F:methyltransferase activity"/>
    <property type="evidence" value="ECO:0007669"/>
    <property type="project" value="UniProtKB-KW"/>
</dbReference>
<feature type="domain" description="Methyltransferase" evidence="3">
    <location>
        <begin position="40"/>
        <end position="119"/>
    </location>
</feature>
<protein>
    <submittedName>
        <fullName evidence="4">Methyltransferase family protein</fullName>
    </submittedName>
</protein>
<dbReference type="EMBL" id="VLLL01000008">
    <property type="protein sequence ID" value="TWJ08209.1"/>
    <property type="molecule type" value="Genomic_DNA"/>
</dbReference>
<evidence type="ECO:0000256" key="2">
    <source>
        <dbReference type="ARBA" id="ARBA00022679"/>
    </source>
</evidence>
<organism evidence="4 5">
    <name type="scientific">Stackebrandtia albiflava</name>
    <dbReference type="NCBI Taxonomy" id="406432"/>
    <lineage>
        <taxon>Bacteria</taxon>
        <taxon>Bacillati</taxon>
        <taxon>Actinomycetota</taxon>
        <taxon>Actinomycetes</taxon>
        <taxon>Glycomycetales</taxon>
        <taxon>Glycomycetaceae</taxon>
        <taxon>Stackebrandtia</taxon>
    </lineage>
</organism>
<dbReference type="PANTHER" id="PTHR44942:SF4">
    <property type="entry name" value="METHYLTRANSFERASE TYPE 11 DOMAIN-CONTAINING PROTEIN"/>
    <property type="match status" value="1"/>
</dbReference>
<dbReference type="Gene3D" id="3.40.50.150">
    <property type="entry name" value="Vaccinia Virus protein VP39"/>
    <property type="match status" value="1"/>
</dbReference>
<dbReference type="RefSeq" id="WP_147142507.1">
    <property type="nucleotide sequence ID" value="NZ_BAABIJ010000004.1"/>
</dbReference>
<keyword evidence="2 4" id="KW-0808">Transferase</keyword>
<dbReference type="InterPro" id="IPR029063">
    <property type="entry name" value="SAM-dependent_MTases_sf"/>
</dbReference>
<keyword evidence="1 4" id="KW-0489">Methyltransferase</keyword>
<dbReference type="PANTHER" id="PTHR44942">
    <property type="entry name" value="METHYLTRANSF_11 DOMAIN-CONTAINING PROTEIN"/>
    <property type="match status" value="1"/>
</dbReference>
<dbReference type="AlphaFoldDB" id="A0A562URH0"/>
<dbReference type="InterPro" id="IPR051052">
    <property type="entry name" value="Diverse_substrate_MTase"/>
</dbReference>
<keyword evidence="5" id="KW-1185">Reference proteome</keyword>
<evidence type="ECO:0000259" key="3">
    <source>
        <dbReference type="Pfam" id="PF13649"/>
    </source>
</evidence>
<dbReference type="OrthoDB" id="9797252at2"/>
<gene>
    <name evidence="4" type="ORF">LX16_4430</name>
</gene>
<dbReference type="InterPro" id="IPR041698">
    <property type="entry name" value="Methyltransf_25"/>
</dbReference>
<evidence type="ECO:0000256" key="1">
    <source>
        <dbReference type="ARBA" id="ARBA00022603"/>
    </source>
</evidence>
<dbReference type="Proteomes" id="UP000321617">
    <property type="component" value="Unassembled WGS sequence"/>
</dbReference>
<accession>A0A562URH0</accession>
<dbReference type="SUPFAM" id="SSF53335">
    <property type="entry name" value="S-adenosyl-L-methionine-dependent methyltransferases"/>
    <property type="match status" value="1"/>
</dbReference>
<reference evidence="4 5" key="1">
    <citation type="journal article" date="2013" name="Stand. Genomic Sci.">
        <title>Genomic Encyclopedia of Type Strains, Phase I: The one thousand microbial genomes (KMG-I) project.</title>
        <authorList>
            <person name="Kyrpides N.C."/>
            <person name="Woyke T."/>
            <person name="Eisen J.A."/>
            <person name="Garrity G."/>
            <person name="Lilburn T.G."/>
            <person name="Beck B.J."/>
            <person name="Whitman W.B."/>
            <person name="Hugenholtz P."/>
            <person name="Klenk H.P."/>
        </authorList>
    </citation>
    <scope>NUCLEOTIDE SEQUENCE [LARGE SCALE GENOMIC DNA]</scope>
    <source>
        <strain evidence="4 5">DSM 45044</strain>
    </source>
</reference>
<evidence type="ECO:0000313" key="5">
    <source>
        <dbReference type="Proteomes" id="UP000321617"/>
    </source>
</evidence>
<dbReference type="GO" id="GO:0032259">
    <property type="term" value="P:methylation"/>
    <property type="evidence" value="ECO:0007669"/>
    <property type="project" value="UniProtKB-KW"/>
</dbReference>
<name>A0A562URH0_9ACTN</name>
<dbReference type="Pfam" id="PF13649">
    <property type="entry name" value="Methyltransf_25"/>
    <property type="match status" value="1"/>
</dbReference>
<sequence>MIDGLFHGTAQWYARYRPGIADAVTDAIRAAVPGHGGRLLDLGCGTGQVAAALPEFTDVVGIDPDADMLTAARHALAAAPDRRRVRLLHGPAETVPLPEGWTPDLVTACRSFHWMNGPAVLHRLTKLPGRFTMALMGDGTVWTAAEPWAVAVRGLIQRFLGERRRAGGGHFDVAERPFTEELAAAGFTEVAASYLPVSRSWTPERVRGYLYSTSYSAPALYGDRLPEFERELAATLADHSTDGVLTEAVTWELILARHEAP</sequence>
<comment type="caution">
    <text evidence="4">The sequence shown here is derived from an EMBL/GenBank/DDBJ whole genome shotgun (WGS) entry which is preliminary data.</text>
</comment>
<proteinExistence type="predicted"/>